<evidence type="ECO:0000313" key="1">
    <source>
        <dbReference type="EMBL" id="CPR19050.1"/>
    </source>
</evidence>
<organism evidence="1 2">
    <name type="scientific">Brenneria goodwinii</name>
    <dbReference type="NCBI Taxonomy" id="1109412"/>
    <lineage>
        <taxon>Bacteria</taxon>
        <taxon>Pseudomonadati</taxon>
        <taxon>Pseudomonadota</taxon>
        <taxon>Gammaproteobacteria</taxon>
        <taxon>Enterobacterales</taxon>
        <taxon>Pectobacteriaceae</taxon>
        <taxon>Brenneria</taxon>
    </lineage>
</organism>
<protein>
    <submittedName>
        <fullName evidence="1">Uncharacterized protein</fullName>
    </submittedName>
</protein>
<dbReference type="EMBL" id="CGIG01000001">
    <property type="protein sequence ID" value="CPR19050.1"/>
    <property type="molecule type" value="Genomic_DNA"/>
</dbReference>
<keyword evidence="2" id="KW-1185">Reference proteome</keyword>
<reference evidence="2" key="1">
    <citation type="submission" date="2015-01" db="EMBL/GenBank/DDBJ databases">
        <authorList>
            <person name="Paterson Steve"/>
        </authorList>
    </citation>
    <scope>NUCLEOTIDE SEQUENCE [LARGE SCALE GENOMIC DNA]</scope>
    <source>
        <strain evidence="2">OBR1</strain>
    </source>
</reference>
<accession>A0A0G4JYS6</accession>
<dbReference type="AlphaFoldDB" id="A0A0G4JYS6"/>
<sequence length="78" mass="9168">MLCDFCDADFDSYTPVYWGLADKQNGSYPLQWMRKVERPRISEDLYCPTCKHRLAFLLFRQQALRFNGASEPDNNNAE</sequence>
<dbReference type="Proteomes" id="UP000044377">
    <property type="component" value="Unassembled WGS sequence"/>
</dbReference>
<gene>
    <name evidence="1" type="ORF">BN1221_03552c</name>
</gene>
<evidence type="ECO:0000313" key="2">
    <source>
        <dbReference type="Proteomes" id="UP000044377"/>
    </source>
</evidence>
<proteinExistence type="predicted"/>
<name>A0A0G4JYS6_9GAMM</name>